<dbReference type="PROSITE" id="PS50075">
    <property type="entry name" value="CARRIER"/>
    <property type="match status" value="1"/>
</dbReference>
<dbReference type="SMART" id="SM00823">
    <property type="entry name" value="PKS_PP"/>
    <property type="match status" value="1"/>
</dbReference>
<dbReference type="InterPro" id="IPR036736">
    <property type="entry name" value="ACP-like_sf"/>
</dbReference>
<dbReference type="Gene3D" id="1.10.1200.10">
    <property type="entry name" value="ACP-like"/>
    <property type="match status" value="1"/>
</dbReference>
<protein>
    <submittedName>
        <fullName evidence="4">Acyl carrier protein</fullName>
    </submittedName>
</protein>
<evidence type="ECO:0000313" key="5">
    <source>
        <dbReference type="Proteomes" id="UP001501009"/>
    </source>
</evidence>
<name>A0ABP7IR88_9ACTN</name>
<evidence type="ECO:0000259" key="3">
    <source>
        <dbReference type="PROSITE" id="PS50075"/>
    </source>
</evidence>
<sequence length="91" mass="9984">MSETSDLPVLPTKQELHIWLTQVVSDYLGNPPETLDPARPLAEAGLDSVYALSVCSEIEETLEVPVEPTLAWDHPTIDAIVDHLHGVISTR</sequence>
<keyword evidence="5" id="KW-1185">Reference proteome</keyword>
<keyword evidence="2" id="KW-0597">Phosphoprotein</keyword>
<evidence type="ECO:0000313" key="4">
    <source>
        <dbReference type="EMBL" id="GAA3824592.1"/>
    </source>
</evidence>
<organism evidence="4 5">
    <name type="scientific">Streptomyces coacervatus</name>
    <dbReference type="NCBI Taxonomy" id="647381"/>
    <lineage>
        <taxon>Bacteria</taxon>
        <taxon>Bacillati</taxon>
        <taxon>Actinomycetota</taxon>
        <taxon>Actinomycetes</taxon>
        <taxon>Kitasatosporales</taxon>
        <taxon>Streptomycetaceae</taxon>
        <taxon>Streptomyces</taxon>
    </lineage>
</organism>
<dbReference type="InterPro" id="IPR009081">
    <property type="entry name" value="PP-bd_ACP"/>
</dbReference>
<gene>
    <name evidence="4" type="ORF">GCM10022403_067520</name>
</gene>
<reference evidence="5" key="1">
    <citation type="journal article" date="2019" name="Int. J. Syst. Evol. Microbiol.">
        <title>The Global Catalogue of Microorganisms (GCM) 10K type strain sequencing project: providing services to taxonomists for standard genome sequencing and annotation.</title>
        <authorList>
            <consortium name="The Broad Institute Genomics Platform"/>
            <consortium name="The Broad Institute Genome Sequencing Center for Infectious Disease"/>
            <person name="Wu L."/>
            <person name="Ma J."/>
        </authorList>
    </citation>
    <scope>NUCLEOTIDE SEQUENCE [LARGE SCALE GENOMIC DNA]</scope>
    <source>
        <strain evidence="5">JCM 17138</strain>
    </source>
</reference>
<dbReference type="InterPro" id="IPR020806">
    <property type="entry name" value="PKS_PP-bd"/>
</dbReference>
<evidence type="ECO:0000256" key="1">
    <source>
        <dbReference type="ARBA" id="ARBA00022450"/>
    </source>
</evidence>
<feature type="domain" description="Carrier" evidence="3">
    <location>
        <begin position="14"/>
        <end position="88"/>
    </location>
</feature>
<dbReference type="Pfam" id="PF00550">
    <property type="entry name" value="PP-binding"/>
    <property type="match status" value="1"/>
</dbReference>
<dbReference type="SUPFAM" id="SSF47336">
    <property type="entry name" value="ACP-like"/>
    <property type="match status" value="1"/>
</dbReference>
<evidence type="ECO:0000256" key="2">
    <source>
        <dbReference type="ARBA" id="ARBA00022553"/>
    </source>
</evidence>
<comment type="caution">
    <text evidence="4">The sequence shown here is derived from an EMBL/GenBank/DDBJ whole genome shotgun (WGS) entry which is preliminary data.</text>
</comment>
<dbReference type="SMART" id="SM01294">
    <property type="entry name" value="PKS_PP_betabranch"/>
    <property type="match status" value="1"/>
</dbReference>
<dbReference type="Proteomes" id="UP001501009">
    <property type="component" value="Unassembled WGS sequence"/>
</dbReference>
<dbReference type="RefSeq" id="WP_275773074.1">
    <property type="nucleotide sequence ID" value="NZ_BAABDE010000025.1"/>
</dbReference>
<keyword evidence="1" id="KW-0596">Phosphopantetheine</keyword>
<proteinExistence type="predicted"/>
<dbReference type="EMBL" id="BAABDE010000025">
    <property type="protein sequence ID" value="GAA3824592.1"/>
    <property type="molecule type" value="Genomic_DNA"/>
</dbReference>
<accession>A0ABP7IR88</accession>